<evidence type="ECO:0000313" key="1">
    <source>
        <dbReference type="EMBL" id="RKR12191.1"/>
    </source>
</evidence>
<comment type="caution">
    <text evidence="1">The sequence shown here is derived from an EMBL/GenBank/DDBJ whole genome shotgun (WGS) entry which is preliminary data.</text>
</comment>
<evidence type="ECO:0000313" key="2">
    <source>
        <dbReference type="Proteomes" id="UP000269412"/>
    </source>
</evidence>
<dbReference type="RefSeq" id="WP_170146749.1">
    <property type="nucleotide sequence ID" value="NZ_RBIQ01000009.1"/>
</dbReference>
<gene>
    <name evidence="1" type="ORF">CLV91_2316</name>
</gene>
<keyword evidence="2" id="KW-1185">Reference proteome</keyword>
<dbReference type="InterPro" id="IPR053224">
    <property type="entry name" value="Sensory_adhesion_molecule"/>
</dbReference>
<reference evidence="1 2" key="1">
    <citation type="submission" date="2018-10" db="EMBL/GenBank/DDBJ databases">
        <title>Genomic Encyclopedia of Archaeal and Bacterial Type Strains, Phase II (KMG-II): from individual species to whole genera.</title>
        <authorList>
            <person name="Goeker M."/>
        </authorList>
    </citation>
    <scope>NUCLEOTIDE SEQUENCE [LARGE SCALE GENOMIC DNA]</scope>
    <source>
        <strain evidence="1 2">DSM 25230</strain>
    </source>
</reference>
<name>A0A495E664_9FLAO</name>
<organism evidence="1 2">
    <name type="scientific">Maribacter vaceletii</name>
    <dbReference type="NCBI Taxonomy" id="1206816"/>
    <lineage>
        <taxon>Bacteria</taxon>
        <taxon>Pseudomonadati</taxon>
        <taxon>Bacteroidota</taxon>
        <taxon>Flavobacteriia</taxon>
        <taxon>Flavobacteriales</taxon>
        <taxon>Flavobacteriaceae</taxon>
        <taxon>Maribacter</taxon>
    </lineage>
</organism>
<dbReference type="SUPFAM" id="SSF63829">
    <property type="entry name" value="Calcium-dependent phosphotriesterase"/>
    <property type="match status" value="1"/>
</dbReference>
<dbReference type="InterPro" id="IPR011042">
    <property type="entry name" value="6-blade_b-propeller_TolB-like"/>
</dbReference>
<dbReference type="Gene3D" id="2.120.10.30">
    <property type="entry name" value="TolB, C-terminal domain"/>
    <property type="match status" value="1"/>
</dbReference>
<sequence length="326" mass="37180">MLLKKLKQLKKTIPIIGMVFFISCNEQKKKENYSITSELDTLPKLIIAKAPGQNPEGIEYDKKRKLFFLSSINKNPAIITLDFKGNVKVFSDEKEKKQGESFGLQIDYKNNYLLACANYLESSSHIAIYNLTSGLLKHTINLSEILPEKKLFQANDLIVDDNDIIYVTGRLENTIYKIDTNLKPSILYQKEGLGLPNGIIYNPKGYLLVSYYTKEEANLIKIPINTPTKAEIIQIKGFDFRGFDGMILNEKGNLVGVAKNFDNPKRGFVFELSTEDEWKTAKVVQKISINRSSTIAQVNSEIYYVLNQDWKNKNAKTWTLEKVSLK</sequence>
<protein>
    <submittedName>
        <fullName evidence="1">Sugar lactone lactonase YvrE</fullName>
    </submittedName>
</protein>
<dbReference type="AlphaFoldDB" id="A0A495E664"/>
<proteinExistence type="predicted"/>
<dbReference type="Proteomes" id="UP000269412">
    <property type="component" value="Unassembled WGS sequence"/>
</dbReference>
<dbReference type="PANTHER" id="PTHR31460:SF3">
    <property type="entry name" value="MESOCENTIN"/>
    <property type="match status" value="1"/>
</dbReference>
<dbReference type="PANTHER" id="PTHR31460">
    <property type="match status" value="1"/>
</dbReference>
<dbReference type="PROSITE" id="PS51257">
    <property type="entry name" value="PROKAR_LIPOPROTEIN"/>
    <property type="match status" value="1"/>
</dbReference>
<dbReference type="EMBL" id="RBIQ01000009">
    <property type="protein sequence ID" value="RKR12191.1"/>
    <property type="molecule type" value="Genomic_DNA"/>
</dbReference>
<accession>A0A495E664</accession>